<name>A0ABW8MEH4_9BURK</name>
<gene>
    <name evidence="1" type="ORF">ABH943_002102</name>
</gene>
<evidence type="ECO:0000313" key="2">
    <source>
        <dbReference type="Proteomes" id="UP001620514"/>
    </source>
</evidence>
<organism evidence="1 2">
    <name type="scientific">Caballeronia udeis</name>
    <dbReference type="NCBI Taxonomy" id="1232866"/>
    <lineage>
        <taxon>Bacteria</taxon>
        <taxon>Pseudomonadati</taxon>
        <taxon>Pseudomonadota</taxon>
        <taxon>Betaproteobacteria</taxon>
        <taxon>Burkholderiales</taxon>
        <taxon>Burkholderiaceae</taxon>
        <taxon>Caballeronia</taxon>
    </lineage>
</organism>
<keyword evidence="2" id="KW-1185">Reference proteome</keyword>
<dbReference type="Proteomes" id="UP001620514">
    <property type="component" value="Unassembled WGS sequence"/>
</dbReference>
<reference evidence="1 2" key="1">
    <citation type="submission" date="2024-11" db="EMBL/GenBank/DDBJ databases">
        <title>Using genomics to understand microbial adaptation to soil warming.</title>
        <authorList>
            <person name="Deangelis K.M. PhD."/>
        </authorList>
    </citation>
    <scope>NUCLEOTIDE SEQUENCE [LARGE SCALE GENOMIC DNA]</scope>
    <source>
        <strain evidence="1 2">GAS97</strain>
    </source>
</reference>
<sequence length="101" mass="10854">MALLTFTVCSVGYLAEHGPRETLRFWAHSCFQHVLNISSASGELLTIRLVTPSGWDLASSGALTAAHHAREQRVARRALARKPGPGAMLAAYPALASQLSR</sequence>
<dbReference type="RefSeq" id="WP_404606210.1">
    <property type="nucleotide sequence ID" value="NZ_JBIYDN010000005.1"/>
</dbReference>
<comment type="caution">
    <text evidence="1">The sequence shown here is derived from an EMBL/GenBank/DDBJ whole genome shotgun (WGS) entry which is preliminary data.</text>
</comment>
<proteinExistence type="predicted"/>
<protein>
    <submittedName>
        <fullName evidence="1">Uncharacterized protein</fullName>
    </submittedName>
</protein>
<dbReference type="EMBL" id="JBIYDN010000005">
    <property type="protein sequence ID" value="MFK4442087.1"/>
    <property type="molecule type" value="Genomic_DNA"/>
</dbReference>
<evidence type="ECO:0000313" key="1">
    <source>
        <dbReference type="EMBL" id="MFK4442087.1"/>
    </source>
</evidence>
<accession>A0ABW8MEH4</accession>